<dbReference type="EMBL" id="CP016540">
    <property type="protein sequence ID" value="ANU26602.1"/>
    <property type="molecule type" value="Genomic_DNA"/>
</dbReference>
<sequence>MKLKKIWMTVLLLLVAALIFWFFLPRENEPAPESRVVLEHSFRTYIAPSCFEQADATNFLEEATLGEAKDLNYPPHSDCTEKAFEGNRDSGFTRLMKELGLTEKNSPDW</sequence>
<dbReference type="Proteomes" id="UP000053354">
    <property type="component" value="Chromosome"/>
</dbReference>
<proteinExistence type="predicted"/>
<evidence type="ECO:0000313" key="2">
    <source>
        <dbReference type="Proteomes" id="UP000053354"/>
    </source>
</evidence>
<dbReference type="OrthoDB" id="2390164at2"/>
<evidence type="ECO:0000313" key="1">
    <source>
        <dbReference type="EMBL" id="ANU26602.1"/>
    </source>
</evidence>
<dbReference type="RefSeq" id="WP_049694057.1">
    <property type="nucleotide sequence ID" value="NZ_CP016540.2"/>
</dbReference>
<name>A0A1B1S089_9BACL</name>
<organism evidence="1 2">
    <name type="scientific">Planococcus versutus</name>
    <dbReference type="NCBI Taxonomy" id="1302659"/>
    <lineage>
        <taxon>Bacteria</taxon>
        <taxon>Bacillati</taxon>
        <taxon>Bacillota</taxon>
        <taxon>Bacilli</taxon>
        <taxon>Bacillales</taxon>
        <taxon>Caryophanaceae</taxon>
        <taxon>Planococcus</taxon>
    </lineage>
</organism>
<gene>
    <name evidence="1" type="ORF">I858_006140</name>
</gene>
<keyword evidence="2" id="KW-1185">Reference proteome</keyword>
<dbReference type="KEGG" id="pll:I858_006140"/>
<dbReference type="AlphaFoldDB" id="A0A1B1S089"/>
<protein>
    <submittedName>
        <fullName evidence="1">Uncharacterized protein</fullName>
    </submittedName>
</protein>
<reference evidence="1" key="1">
    <citation type="submission" date="2016-10" db="EMBL/GenBank/DDBJ databases">
        <authorList>
            <person name="See-Too W.S."/>
        </authorList>
    </citation>
    <scope>NUCLEOTIDE SEQUENCE</scope>
    <source>
        <strain evidence="1">L10.15</strain>
    </source>
</reference>
<accession>A0A1B1S089</accession>